<proteinExistence type="predicted"/>
<protein>
    <submittedName>
        <fullName evidence="1">Uncharacterized protein</fullName>
    </submittedName>
</protein>
<organism evidence="1 2">
    <name type="scientific">Ophiobolus disseminans</name>
    <dbReference type="NCBI Taxonomy" id="1469910"/>
    <lineage>
        <taxon>Eukaryota</taxon>
        <taxon>Fungi</taxon>
        <taxon>Dikarya</taxon>
        <taxon>Ascomycota</taxon>
        <taxon>Pezizomycotina</taxon>
        <taxon>Dothideomycetes</taxon>
        <taxon>Pleosporomycetidae</taxon>
        <taxon>Pleosporales</taxon>
        <taxon>Pleosporineae</taxon>
        <taxon>Phaeosphaeriaceae</taxon>
        <taxon>Ophiobolus</taxon>
    </lineage>
</organism>
<evidence type="ECO:0000313" key="2">
    <source>
        <dbReference type="Proteomes" id="UP000799424"/>
    </source>
</evidence>
<dbReference type="Proteomes" id="UP000799424">
    <property type="component" value="Unassembled WGS sequence"/>
</dbReference>
<sequence length="168" mass="18179">MRAWMELPIGFKMTVLNDGVQAQIKAEAPFVEVNTGGTQTKGVEVNAGAGVGLSAGTGIKDKDFALRVSMELNARLSVDAHSSCLVHSRSTCFHPSSPELSRCIQDMLQYKPVTYFSARRDLQSANVFSKTGSIYTMARVPGHNLRHASAHLSSGSPVPFFRVLCIHA</sequence>
<evidence type="ECO:0000313" key="1">
    <source>
        <dbReference type="EMBL" id="KAF2830864.1"/>
    </source>
</evidence>
<name>A0A6A7ADC5_9PLEO</name>
<gene>
    <name evidence="1" type="ORF">CC86DRAFT_402869</name>
</gene>
<accession>A0A6A7ADC5</accession>
<dbReference type="EMBL" id="MU006219">
    <property type="protein sequence ID" value="KAF2830864.1"/>
    <property type="molecule type" value="Genomic_DNA"/>
</dbReference>
<dbReference type="AlphaFoldDB" id="A0A6A7ADC5"/>
<keyword evidence="2" id="KW-1185">Reference proteome</keyword>
<reference evidence="1" key="1">
    <citation type="journal article" date="2020" name="Stud. Mycol.">
        <title>101 Dothideomycetes genomes: a test case for predicting lifestyles and emergence of pathogens.</title>
        <authorList>
            <person name="Haridas S."/>
            <person name="Albert R."/>
            <person name="Binder M."/>
            <person name="Bloem J."/>
            <person name="Labutti K."/>
            <person name="Salamov A."/>
            <person name="Andreopoulos B."/>
            <person name="Baker S."/>
            <person name="Barry K."/>
            <person name="Bills G."/>
            <person name="Bluhm B."/>
            <person name="Cannon C."/>
            <person name="Castanera R."/>
            <person name="Culley D."/>
            <person name="Daum C."/>
            <person name="Ezra D."/>
            <person name="Gonzalez J."/>
            <person name="Henrissat B."/>
            <person name="Kuo A."/>
            <person name="Liang C."/>
            <person name="Lipzen A."/>
            <person name="Lutzoni F."/>
            <person name="Magnuson J."/>
            <person name="Mondo S."/>
            <person name="Nolan M."/>
            <person name="Ohm R."/>
            <person name="Pangilinan J."/>
            <person name="Park H.-J."/>
            <person name="Ramirez L."/>
            <person name="Alfaro M."/>
            <person name="Sun H."/>
            <person name="Tritt A."/>
            <person name="Yoshinaga Y."/>
            <person name="Zwiers L.-H."/>
            <person name="Turgeon B."/>
            <person name="Goodwin S."/>
            <person name="Spatafora J."/>
            <person name="Crous P."/>
            <person name="Grigoriev I."/>
        </authorList>
    </citation>
    <scope>NUCLEOTIDE SEQUENCE</scope>
    <source>
        <strain evidence="1">CBS 113818</strain>
    </source>
</reference>